<evidence type="ECO:0000313" key="2">
    <source>
        <dbReference type="Proteomes" id="UP000287823"/>
    </source>
</evidence>
<dbReference type="Proteomes" id="UP000287823">
    <property type="component" value="Unassembled WGS sequence"/>
</dbReference>
<accession>A0A432WF66</accession>
<comment type="caution">
    <text evidence="1">The sequence shown here is derived from an EMBL/GenBank/DDBJ whole genome shotgun (WGS) entry which is preliminary data.</text>
</comment>
<evidence type="ECO:0000313" key="1">
    <source>
        <dbReference type="EMBL" id="RUO32418.1"/>
    </source>
</evidence>
<sequence>MNYDAVIDSWQSEMRNASTKLTEQAFANCRQFAQATHEMCRVDQARFMYLGHRAADHFWAHNRAHRTLETQGYPGHYGCRARLSGPKFELSWYYNQFKRLNDGTARHRVISHHIPKDGQFNYYSRAFSKAHDWELPIILDTEYGFQLIRRLNANLTVIRRKTQMNLRLLDSLERHIAEFEEPTHA</sequence>
<dbReference type="AlphaFoldDB" id="A0A432WF66"/>
<dbReference type="RefSeq" id="WP_126799197.1">
    <property type="nucleotide sequence ID" value="NZ_PIPO01000004.1"/>
</dbReference>
<protein>
    <submittedName>
        <fullName evidence="1">Uncharacterized protein</fullName>
    </submittedName>
</protein>
<name>A0A432WF66_9GAMM</name>
<proteinExistence type="predicted"/>
<gene>
    <name evidence="1" type="ORF">CWE14_09725</name>
</gene>
<keyword evidence="2" id="KW-1185">Reference proteome</keyword>
<reference evidence="1 2" key="1">
    <citation type="journal article" date="2011" name="Front. Microbiol.">
        <title>Genomic signatures of strain selection and enhancement in Bacillus atrophaeus var. globigii, a historical biowarfare simulant.</title>
        <authorList>
            <person name="Gibbons H.S."/>
            <person name="Broomall S.M."/>
            <person name="McNew L.A."/>
            <person name="Daligault H."/>
            <person name="Chapman C."/>
            <person name="Bruce D."/>
            <person name="Karavis M."/>
            <person name="Krepps M."/>
            <person name="McGregor P.A."/>
            <person name="Hong C."/>
            <person name="Park K.H."/>
            <person name="Akmal A."/>
            <person name="Feldman A."/>
            <person name="Lin J.S."/>
            <person name="Chang W.E."/>
            <person name="Higgs B.W."/>
            <person name="Demirev P."/>
            <person name="Lindquist J."/>
            <person name="Liem A."/>
            <person name="Fochler E."/>
            <person name="Read T.D."/>
            <person name="Tapia R."/>
            <person name="Johnson S."/>
            <person name="Bishop-Lilly K.A."/>
            <person name="Detter C."/>
            <person name="Han C."/>
            <person name="Sozhamannan S."/>
            <person name="Rosenzweig C.N."/>
            <person name="Skowronski E.W."/>
        </authorList>
    </citation>
    <scope>NUCLEOTIDE SEQUENCE [LARGE SCALE GENOMIC DNA]</scope>
    <source>
        <strain evidence="1 2">Y4G10-17</strain>
    </source>
</reference>
<organism evidence="1 2">
    <name type="scientific">Aliidiomarina soli</name>
    <dbReference type="NCBI Taxonomy" id="1928574"/>
    <lineage>
        <taxon>Bacteria</taxon>
        <taxon>Pseudomonadati</taxon>
        <taxon>Pseudomonadota</taxon>
        <taxon>Gammaproteobacteria</taxon>
        <taxon>Alteromonadales</taxon>
        <taxon>Idiomarinaceae</taxon>
        <taxon>Aliidiomarina</taxon>
    </lineage>
</organism>
<dbReference type="EMBL" id="PIPO01000004">
    <property type="protein sequence ID" value="RUO32418.1"/>
    <property type="molecule type" value="Genomic_DNA"/>
</dbReference>
<dbReference type="Pfam" id="PF19456">
    <property type="entry name" value="MobI"/>
    <property type="match status" value="1"/>
</dbReference>
<dbReference type="InterPro" id="IPR045809">
    <property type="entry name" value="MobI"/>
</dbReference>